<protein>
    <recommendedName>
        <fullName evidence="3 6">Arabinogalactan endo-beta-1,4-galactanase</fullName>
        <ecNumber evidence="3 6">3.2.1.89</ecNumber>
    </recommendedName>
</protein>
<keyword evidence="4 6" id="KW-0378">Hydrolase</keyword>
<dbReference type="GO" id="GO:0031218">
    <property type="term" value="F:arabinogalactan endo-1,4-beta-galactosidase activity"/>
    <property type="evidence" value="ECO:0007669"/>
    <property type="project" value="UniProtKB-EC"/>
</dbReference>
<evidence type="ECO:0000256" key="3">
    <source>
        <dbReference type="ARBA" id="ARBA00012556"/>
    </source>
</evidence>
<evidence type="ECO:0000256" key="5">
    <source>
        <dbReference type="ARBA" id="ARBA00023295"/>
    </source>
</evidence>
<evidence type="ECO:0000256" key="1">
    <source>
        <dbReference type="ARBA" id="ARBA00001695"/>
    </source>
</evidence>
<dbReference type="Pfam" id="PF07745">
    <property type="entry name" value="Glyco_hydro_53"/>
    <property type="match status" value="1"/>
</dbReference>
<dbReference type="Gene3D" id="3.20.20.80">
    <property type="entry name" value="Glycosidases"/>
    <property type="match status" value="1"/>
</dbReference>
<dbReference type="GO" id="GO:0015926">
    <property type="term" value="F:glucosidase activity"/>
    <property type="evidence" value="ECO:0007669"/>
    <property type="project" value="InterPro"/>
</dbReference>
<name>A0A2S7F5S8_CLOBU</name>
<dbReference type="InterPro" id="IPR017853">
    <property type="entry name" value="GH"/>
</dbReference>
<evidence type="ECO:0000256" key="6">
    <source>
        <dbReference type="RuleBase" id="RU361192"/>
    </source>
</evidence>
<organism evidence="7 8">
    <name type="scientific">Clostridium butyricum</name>
    <dbReference type="NCBI Taxonomy" id="1492"/>
    <lineage>
        <taxon>Bacteria</taxon>
        <taxon>Bacillati</taxon>
        <taxon>Bacillota</taxon>
        <taxon>Clostridia</taxon>
        <taxon>Eubacteriales</taxon>
        <taxon>Clostridiaceae</taxon>
        <taxon>Clostridium</taxon>
    </lineage>
</organism>
<keyword evidence="5 6" id="KW-0326">Glycosidase</keyword>
<dbReference type="EC" id="3.2.1.89" evidence="3 6"/>
<evidence type="ECO:0000313" key="7">
    <source>
        <dbReference type="EMBL" id="PPV12061.1"/>
    </source>
</evidence>
<reference evidence="7 8" key="1">
    <citation type="submission" date="2016-01" db="EMBL/GenBank/DDBJ databases">
        <title>Characterization of the Clostridium difficile lineages that are prevalent in Hong Kong and China.</title>
        <authorList>
            <person name="Kwok J.S.-L."/>
            <person name="Lam W.-Y."/>
            <person name="Ip M."/>
            <person name="Chan T.-F."/>
            <person name="Hawkey P.M."/>
            <person name="Tsui S.K.-W."/>
        </authorList>
    </citation>
    <scope>NUCLEOTIDE SEQUENCE [LARGE SCALE GENOMIC DNA]</scope>
    <source>
        <strain evidence="7 8">300064</strain>
    </source>
</reference>
<comment type="similarity">
    <text evidence="2 6">Belongs to the glycosyl hydrolase 53 family.</text>
</comment>
<dbReference type="EMBL" id="LRDH01000162">
    <property type="protein sequence ID" value="PPV12061.1"/>
    <property type="molecule type" value="Genomic_DNA"/>
</dbReference>
<dbReference type="RefSeq" id="WP_024039652.1">
    <property type="nucleotide sequence ID" value="NZ_CP191155.1"/>
</dbReference>
<dbReference type="SUPFAM" id="SSF51445">
    <property type="entry name" value="(Trans)glycosidases"/>
    <property type="match status" value="1"/>
</dbReference>
<dbReference type="GO" id="GO:0045490">
    <property type="term" value="P:pectin catabolic process"/>
    <property type="evidence" value="ECO:0007669"/>
    <property type="project" value="TreeGrafter"/>
</dbReference>
<dbReference type="PANTHER" id="PTHR34983:SF1">
    <property type="entry name" value="ARABINOGALACTAN ENDO-BETA-1,4-GALACTANASE A"/>
    <property type="match status" value="1"/>
</dbReference>
<accession>A0A2S7F5S8</accession>
<evidence type="ECO:0000256" key="4">
    <source>
        <dbReference type="ARBA" id="ARBA00022801"/>
    </source>
</evidence>
<evidence type="ECO:0000256" key="2">
    <source>
        <dbReference type="ARBA" id="ARBA00010687"/>
    </source>
</evidence>
<sequence>MLIKNFKSIFSLVLCVILMLTFSLFPTKKVQAATSFAKGADVGWLSEMEYYNWNFYNDNGIKQDCLQILKDHGVNSIRFRVWVNPSRGFCNKDDVVKQAVRAKNMGFRIMIDFHYSDTWCDPGQQAKPAAWANYDFNGLMDAVYNYTYDVMSTLKSNGVYPEWVQVGNETNNGMLWEEGRASTNMKNFAWLINCGYDAVKKVNSSSKVIVHLPGGDNNEVYRWLFDGLQANGAKYDVIGMSLYPTTTNWASLNKLCLDNMNDMVKRYGKEVMLCEVGMDVTQPLICKEFLTDIIKKTKSVTGGKGIGVFYWEPECYGDWNEYYKGAFDSTGKPTVALDAFL</sequence>
<dbReference type="InterPro" id="IPR011683">
    <property type="entry name" value="Glyco_hydro_53"/>
</dbReference>
<dbReference type="Proteomes" id="UP000238081">
    <property type="component" value="Unassembled WGS sequence"/>
</dbReference>
<dbReference type="AlphaFoldDB" id="A0A2S7F5S8"/>
<gene>
    <name evidence="7" type="ORF">AWN73_05870</name>
</gene>
<comment type="catalytic activity">
    <reaction evidence="1 6">
        <text>The enzyme specifically hydrolyzes (1-&gt;4)-beta-D-galactosidic linkages in type I arabinogalactans.</text>
        <dbReference type="EC" id="3.2.1.89"/>
    </reaction>
</comment>
<proteinExistence type="inferred from homology"/>
<evidence type="ECO:0000313" key="8">
    <source>
        <dbReference type="Proteomes" id="UP000238081"/>
    </source>
</evidence>
<dbReference type="PANTHER" id="PTHR34983">
    <property type="entry name" value="ARABINOGALACTAN ENDO-BETA-1,4-GALACTANASE A"/>
    <property type="match status" value="1"/>
</dbReference>
<comment type="caution">
    <text evidence="7">The sequence shown here is derived from an EMBL/GenBank/DDBJ whole genome shotgun (WGS) entry which is preliminary data.</text>
</comment>